<feature type="compositionally biased region" description="Polar residues" evidence="1">
    <location>
        <begin position="71"/>
        <end position="80"/>
    </location>
</feature>
<gene>
    <name evidence="5" type="ORF">HETSPECPRED_006363</name>
</gene>
<feature type="compositionally biased region" description="Low complexity" evidence="1">
    <location>
        <begin position="97"/>
        <end position="110"/>
    </location>
</feature>
<sequence length="1192" mass="132091">MAAFQYRTDKAGQDASALKDPDADPLISGNVSSTHDSDFESMAGRAQSDSDTDPELEQEPSSHFNDLFNDMNPSMMSPYQQRPLMPLNYTELHGQLTPSTDSPTSNSPSSVIIDDTLNKSNRKRKSSQSTYSLGHFGSPIEFPGILDQEYQSGWAGPSNSSFEQDTKDTLEGMNGLYMESADASPSSSLTSSFPDNQYGLLGVSIPHFAHQDSSESSDSSPLEMPPSQNQGVSHTYSQDSSYAGANMKKDMVNYEHQPLNFVPDFLPQPSEPSMPFQPHHDPQYNQLTVISAQTVQYAPLKFFVLANRLETRVETALDIRLVLVEPPSNIRRLRMNKTHLYKAKAPAQLDDTSLDSDTVEVRAVVFRASALKNLATQTRDPEKEARAMEYTRAIVEAKEEKSPPLSPGTPSASADTVEPIQTPCKLCIGREMKRLTRGPQTPKTKSKTKLKATDGPQPDTARSNEVDVQRPAKVELEQMNHEVARASRRMVTMQIKAQALVDWQLPPSQNTDSATQLMRAPPAPLPHTDDDDEELDTDGKKKKKLPVPPVDEGTIAVDIALRICCYCRHKNENEGYCVVFTLIDHQRKVVGLAITDPLNINDSHKDKKYKKEDDKNKKAPPPKPVIETHGLPGEGVFRQQPCTPVFQPQLSQSHSAPNLSAGPQYFNFPQIHQTVIYTCPTPPDMNTFPNANYSVPRPMASNRSRAASPSAPTNPAKRQRAQGNDWRVPHNLVMTPIPSEPAPREQHMPNINFHHTNTTNFNNMYDAASGSVNVGLPASAALTNGQPLFDNMMRQVQAGFRTNPSTPQPSSPTFSDRTDYEAAQRPASHTAYRQMSGLHMGAPDPRLQVHGSNINPPVQAPQRFNSNLPNEANYIAPETSTRFEPPGQDRQTLPRPAITYVHPSSGRTDGGVIIHILGRHLNPGLHVYFGNRPATEVTVLGHNGLTCSVPRVNRPCRVPVYLVANGRIVPPHHPYPPLYYSYVDEEDQTGAQGTRVFLEGDYDSQASSEYSGEHMGGISPPQQKQQDQGRMPTWHQQYTQYQSRHGSPLATETPPSYEDATTKEQRDRFNRLRMEKDQKTFSTLQAAGETIADYCATEMFDSPEGQNSKVASSKVETSKMETSRVETSKAVTKARKELSLLEQKREVKGLRSDLKLWAIWIPILIVVLTIMLYTHVPAAWSACLSKVGGAVL</sequence>
<feature type="domain" description="IPT/TIG" evidence="3">
    <location>
        <begin position="896"/>
        <end position="953"/>
    </location>
</feature>
<evidence type="ECO:0008006" key="7">
    <source>
        <dbReference type="Google" id="ProtNLM"/>
    </source>
</evidence>
<comment type="caution">
    <text evidence="5">The sequence shown here is derived from an EMBL/GenBank/DDBJ whole genome shotgun (WGS) entry which is preliminary data.</text>
</comment>
<feature type="domain" description="SPT23/MGA2-like DNA-binding" evidence="4">
    <location>
        <begin position="551"/>
        <end position="605"/>
    </location>
</feature>
<dbReference type="Gene3D" id="2.60.40.10">
    <property type="entry name" value="Immunoglobulins"/>
    <property type="match status" value="1"/>
</dbReference>
<keyword evidence="2" id="KW-1133">Transmembrane helix</keyword>
<feature type="region of interest" description="Disordered" evidence="1">
    <location>
        <begin position="600"/>
        <end position="630"/>
    </location>
</feature>
<feature type="region of interest" description="Disordered" evidence="1">
    <location>
        <begin position="210"/>
        <end position="240"/>
    </location>
</feature>
<keyword evidence="2" id="KW-0812">Transmembrane</keyword>
<feature type="region of interest" description="Disordered" evidence="1">
    <location>
        <begin position="398"/>
        <end position="417"/>
    </location>
</feature>
<name>A0A8H3FK56_9LECA</name>
<dbReference type="AlphaFoldDB" id="A0A8H3FK56"/>
<dbReference type="InterPro" id="IPR002909">
    <property type="entry name" value="IPT_dom"/>
</dbReference>
<feature type="region of interest" description="Disordered" evidence="1">
    <location>
        <begin position="800"/>
        <end position="821"/>
    </location>
</feature>
<dbReference type="OrthoDB" id="71307at2759"/>
<protein>
    <recommendedName>
        <fullName evidence="7">IPT/TIG domain-containing protein</fullName>
    </recommendedName>
</protein>
<feature type="compositionally biased region" description="Polar residues" evidence="1">
    <location>
        <begin position="228"/>
        <end position="240"/>
    </location>
</feature>
<feature type="compositionally biased region" description="Basic and acidic residues" evidence="1">
    <location>
        <begin position="602"/>
        <end position="617"/>
    </location>
</feature>
<feature type="region of interest" description="Disordered" evidence="1">
    <location>
        <begin position="1006"/>
        <end position="1063"/>
    </location>
</feature>
<dbReference type="InterPro" id="IPR057962">
    <property type="entry name" value="SPT23_MGA2_DBD"/>
</dbReference>
<feature type="region of interest" description="Disordered" evidence="1">
    <location>
        <begin position="431"/>
        <end position="466"/>
    </location>
</feature>
<evidence type="ECO:0000259" key="3">
    <source>
        <dbReference type="Pfam" id="PF01833"/>
    </source>
</evidence>
<dbReference type="Proteomes" id="UP000664521">
    <property type="component" value="Unassembled WGS sequence"/>
</dbReference>
<evidence type="ECO:0000313" key="5">
    <source>
        <dbReference type="EMBL" id="CAF9926592.1"/>
    </source>
</evidence>
<feature type="transmembrane region" description="Helical" evidence="2">
    <location>
        <begin position="1157"/>
        <end position="1176"/>
    </location>
</feature>
<organism evidence="5 6">
    <name type="scientific">Heterodermia speciosa</name>
    <dbReference type="NCBI Taxonomy" id="116794"/>
    <lineage>
        <taxon>Eukaryota</taxon>
        <taxon>Fungi</taxon>
        <taxon>Dikarya</taxon>
        <taxon>Ascomycota</taxon>
        <taxon>Pezizomycotina</taxon>
        <taxon>Lecanoromycetes</taxon>
        <taxon>OSLEUM clade</taxon>
        <taxon>Lecanoromycetidae</taxon>
        <taxon>Caliciales</taxon>
        <taxon>Physciaceae</taxon>
        <taxon>Heterodermia</taxon>
    </lineage>
</organism>
<accession>A0A8H3FK56</accession>
<dbReference type="SUPFAM" id="SSF81296">
    <property type="entry name" value="E set domains"/>
    <property type="match status" value="1"/>
</dbReference>
<feature type="compositionally biased region" description="Polar residues" evidence="1">
    <location>
        <begin position="506"/>
        <end position="516"/>
    </location>
</feature>
<dbReference type="EMBL" id="CAJPDS010000042">
    <property type="protein sequence ID" value="CAF9926592.1"/>
    <property type="molecule type" value="Genomic_DNA"/>
</dbReference>
<evidence type="ECO:0000259" key="4">
    <source>
        <dbReference type="Pfam" id="PF25603"/>
    </source>
</evidence>
<dbReference type="Pfam" id="PF01833">
    <property type="entry name" value="TIG"/>
    <property type="match status" value="1"/>
</dbReference>
<dbReference type="CDD" id="cd00102">
    <property type="entry name" value="IPT"/>
    <property type="match status" value="1"/>
</dbReference>
<dbReference type="Pfam" id="PF25603">
    <property type="entry name" value="SPT23_MGA2_DBD"/>
    <property type="match status" value="1"/>
</dbReference>
<feature type="compositionally biased region" description="Basic and acidic residues" evidence="1">
    <location>
        <begin position="7"/>
        <end position="22"/>
    </location>
</feature>
<feature type="compositionally biased region" description="Polar residues" evidence="1">
    <location>
        <begin position="1020"/>
        <end position="1045"/>
    </location>
</feature>
<feature type="region of interest" description="Disordered" evidence="1">
    <location>
        <begin position="506"/>
        <end position="547"/>
    </location>
</feature>
<feature type="compositionally biased region" description="Low complexity" evidence="1">
    <location>
        <begin position="214"/>
        <end position="227"/>
    </location>
</feature>
<keyword evidence="2" id="KW-0472">Membrane</keyword>
<feature type="compositionally biased region" description="Low complexity" evidence="1">
    <location>
        <begin position="697"/>
        <end position="716"/>
    </location>
</feature>
<dbReference type="InterPro" id="IPR014756">
    <property type="entry name" value="Ig_E-set"/>
</dbReference>
<evidence type="ECO:0000256" key="1">
    <source>
        <dbReference type="SAM" id="MobiDB-lite"/>
    </source>
</evidence>
<keyword evidence="6" id="KW-1185">Reference proteome</keyword>
<feature type="region of interest" description="Disordered" evidence="1">
    <location>
        <begin position="1"/>
        <end position="133"/>
    </location>
</feature>
<evidence type="ECO:0000313" key="6">
    <source>
        <dbReference type="Proteomes" id="UP000664521"/>
    </source>
</evidence>
<reference evidence="5" key="1">
    <citation type="submission" date="2021-03" db="EMBL/GenBank/DDBJ databases">
        <authorList>
            <person name="Tagirdzhanova G."/>
        </authorList>
    </citation>
    <scope>NUCLEOTIDE SEQUENCE</scope>
</reference>
<dbReference type="InterPro" id="IPR013783">
    <property type="entry name" value="Ig-like_fold"/>
</dbReference>
<proteinExistence type="predicted"/>
<evidence type="ECO:0000256" key="2">
    <source>
        <dbReference type="SAM" id="Phobius"/>
    </source>
</evidence>
<feature type="region of interest" description="Disordered" evidence="1">
    <location>
        <begin position="697"/>
        <end position="722"/>
    </location>
</feature>